<evidence type="ECO:0000259" key="2">
    <source>
        <dbReference type="Pfam" id="PF14111"/>
    </source>
</evidence>
<name>A0A5C7HL74_9ROSI</name>
<gene>
    <name evidence="3" type="ORF">EZV62_015447</name>
</gene>
<feature type="region of interest" description="Disordered" evidence="1">
    <location>
        <begin position="412"/>
        <end position="433"/>
    </location>
</feature>
<comment type="caution">
    <text evidence="3">The sequence shown here is derived from an EMBL/GenBank/DDBJ whole genome shotgun (WGS) entry which is preliminary data.</text>
</comment>
<feature type="compositionally biased region" description="Basic and acidic residues" evidence="1">
    <location>
        <begin position="423"/>
        <end position="433"/>
    </location>
</feature>
<dbReference type="InterPro" id="IPR025558">
    <property type="entry name" value="DUF4283"/>
</dbReference>
<keyword evidence="4" id="KW-1185">Reference proteome</keyword>
<dbReference type="AlphaFoldDB" id="A0A5C7HL74"/>
<sequence length="433" mass="48754">MRVIGKIWRVDRGMDIESAGNMFTFHFRDENDMRRVVSGGPWSFDDAFIALEKPQGKGTIVSLDFNWAEFWVQIYQVPLLCMSKEIGWFLGGMIGDVMDVDGGDVEDCVGKFMRVKVRVDIKKPLKRCLRVDILGDGNETIMVLRYERLPNRCFKCGWLRASGPFHKAYNRDRKGISFPLVNARNNWRKPPAPVEGGVDENQVISDIREEGDRLEVNTLVSEVAISITTRGDGIVADIGVTSDEMQTTANGDIRMDGGKVYRGKSEAFNAAADEISLDESIGPSQIHPSMMPLERREDSVVSPIGHDPNYIWSEPIPLGPIGELRGKMKSGSERLKTRFNRVVDKKPWKRKPRSIQFGNFGKQEIVGGGKRSKFANEDDHNRGWKMARFQVAITNFKGEILVDTVAHTTPYSCEVSTEDDGSEERQKGKEFGQ</sequence>
<proteinExistence type="predicted"/>
<evidence type="ECO:0000256" key="1">
    <source>
        <dbReference type="SAM" id="MobiDB-lite"/>
    </source>
</evidence>
<reference evidence="4" key="1">
    <citation type="journal article" date="2019" name="Gigascience">
        <title>De novo genome assembly of the endangered Acer yangbiense, a plant species with extremely small populations endemic to Yunnan Province, China.</title>
        <authorList>
            <person name="Yang J."/>
            <person name="Wariss H.M."/>
            <person name="Tao L."/>
            <person name="Zhang R."/>
            <person name="Yun Q."/>
            <person name="Hollingsworth P."/>
            <person name="Dao Z."/>
            <person name="Luo G."/>
            <person name="Guo H."/>
            <person name="Ma Y."/>
            <person name="Sun W."/>
        </authorList>
    </citation>
    <scope>NUCLEOTIDE SEQUENCE [LARGE SCALE GENOMIC DNA]</scope>
    <source>
        <strain evidence="4">cv. Malutang</strain>
    </source>
</reference>
<feature type="domain" description="DUF4283" evidence="2">
    <location>
        <begin position="2"/>
        <end position="53"/>
    </location>
</feature>
<protein>
    <recommendedName>
        <fullName evidence="2">DUF4283 domain-containing protein</fullName>
    </recommendedName>
</protein>
<dbReference type="PANTHER" id="PTHR31286:SF167">
    <property type="entry name" value="OS09G0268800 PROTEIN"/>
    <property type="match status" value="1"/>
</dbReference>
<dbReference type="PANTHER" id="PTHR31286">
    <property type="entry name" value="GLYCINE-RICH CELL WALL STRUCTURAL PROTEIN 1.8-LIKE"/>
    <property type="match status" value="1"/>
</dbReference>
<dbReference type="Proteomes" id="UP000323000">
    <property type="component" value="Chromosome 7"/>
</dbReference>
<dbReference type="InterPro" id="IPR040256">
    <property type="entry name" value="At4g02000-like"/>
</dbReference>
<evidence type="ECO:0000313" key="3">
    <source>
        <dbReference type="EMBL" id="TXG57618.1"/>
    </source>
</evidence>
<accession>A0A5C7HL74</accession>
<evidence type="ECO:0000313" key="4">
    <source>
        <dbReference type="Proteomes" id="UP000323000"/>
    </source>
</evidence>
<dbReference type="EMBL" id="VAHF01000007">
    <property type="protein sequence ID" value="TXG57618.1"/>
    <property type="molecule type" value="Genomic_DNA"/>
</dbReference>
<dbReference type="Pfam" id="PF14111">
    <property type="entry name" value="DUF4283"/>
    <property type="match status" value="1"/>
</dbReference>
<organism evidence="3 4">
    <name type="scientific">Acer yangbiense</name>
    <dbReference type="NCBI Taxonomy" id="1000413"/>
    <lineage>
        <taxon>Eukaryota</taxon>
        <taxon>Viridiplantae</taxon>
        <taxon>Streptophyta</taxon>
        <taxon>Embryophyta</taxon>
        <taxon>Tracheophyta</taxon>
        <taxon>Spermatophyta</taxon>
        <taxon>Magnoliopsida</taxon>
        <taxon>eudicotyledons</taxon>
        <taxon>Gunneridae</taxon>
        <taxon>Pentapetalae</taxon>
        <taxon>rosids</taxon>
        <taxon>malvids</taxon>
        <taxon>Sapindales</taxon>
        <taxon>Sapindaceae</taxon>
        <taxon>Hippocastanoideae</taxon>
        <taxon>Acereae</taxon>
        <taxon>Acer</taxon>
    </lineage>
</organism>